<dbReference type="InterPro" id="IPR036397">
    <property type="entry name" value="RNaseH_sf"/>
</dbReference>
<dbReference type="OrthoDB" id="16516at2759"/>
<dbReference type="EMBL" id="ML995684">
    <property type="protein sequence ID" value="KAF2135116.1"/>
    <property type="molecule type" value="Genomic_DNA"/>
</dbReference>
<dbReference type="PANTHER" id="PTHR12801:SF114">
    <property type="entry name" value="EXONUCLEASE, PUTATIVE (AFU_ORTHOLOGUE AFUA_7G00870)-RELATED"/>
    <property type="match status" value="1"/>
</dbReference>
<evidence type="ECO:0000313" key="7">
    <source>
        <dbReference type="Proteomes" id="UP000799438"/>
    </source>
</evidence>
<dbReference type="GO" id="GO:0004527">
    <property type="term" value="F:exonuclease activity"/>
    <property type="evidence" value="ECO:0007669"/>
    <property type="project" value="UniProtKB-KW"/>
</dbReference>
<feature type="domain" description="Exonuclease" evidence="5">
    <location>
        <begin position="214"/>
        <end position="383"/>
    </location>
</feature>
<name>A0A6A6AU48_9PEZI</name>
<feature type="region of interest" description="Disordered" evidence="4">
    <location>
        <begin position="33"/>
        <end position="59"/>
    </location>
</feature>
<dbReference type="CDD" id="cd06137">
    <property type="entry name" value="DEDDh_RNase"/>
    <property type="match status" value="1"/>
</dbReference>
<gene>
    <name evidence="6" type="ORF">K452DRAFT_338079</name>
</gene>
<proteinExistence type="predicted"/>
<dbReference type="GO" id="GO:0006364">
    <property type="term" value="P:rRNA processing"/>
    <property type="evidence" value="ECO:0007669"/>
    <property type="project" value="TreeGrafter"/>
</dbReference>
<organism evidence="6 7">
    <name type="scientific">Aplosporella prunicola CBS 121167</name>
    <dbReference type="NCBI Taxonomy" id="1176127"/>
    <lineage>
        <taxon>Eukaryota</taxon>
        <taxon>Fungi</taxon>
        <taxon>Dikarya</taxon>
        <taxon>Ascomycota</taxon>
        <taxon>Pezizomycotina</taxon>
        <taxon>Dothideomycetes</taxon>
        <taxon>Dothideomycetes incertae sedis</taxon>
        <taxon>Botryosphaeriales</taxon>
        <taxon>Aplosporellaceae</taxon>
        <taxon>Aplosporella</taxon>
    </lineage>
</organism>
<dbReference type="AlphaFoldDB" id="A0A6A6AU48"/>
<dbReference type="InterPro" id="IPR013520">
    <property type="entry name" value="Ribonucl_H"/>
</dbReference>
<dbReference type="GeneID" id="54302776"/>
<dbReference type="InterPro" id="IPR047021">
    <property type="entry name" value="REXO1/3/4-like"/>
</dbReference>
<evidence type="ECO:0000256" key="2">
    <source>
        <dbReference type="ARBA" id="ARBA00022801"/>
    </source>
</evidence>
<reference evidence="6" key="1">
    <citation type="journal article" date="2020" name="Stud. Mycol.">
        <title>101 Dothideomycetes genomes: a test case for predicting lifestyles and emergence of pathogens.</title>
        <authorList>
            <person name="Haridas S."/>
            <person name="Albert R."/>
            <person name="Binder M."/>
            <person name="Bloem J."/>
            <person name="Labutti K."/>
            <person name="Salamov A."/>
            <person name="Andreopoulos B."/>
            <person name="Baker S."/>
            <person name="Barry K."/>
            <person name="Bills G."/>
            <person name="Bluhm B."/>
            <person name="Cannon C."/>
            <person name="Castanera R."/>
            <person name="Culley D."/>
            <person name="Daum C."/>
            <person name="Ezra D."/>
            <person name="Gonzalez J."/>
            <person name="Henrissat B."/>
            <person name="Kuo A."/>
            <person name="Liang C."/>
            <person name="Lipzen A."/>
            <person name="Lutzoni F."/>
            <person name="Magnuson J."/>
            <person name="Mondo S."/>
            <person name="Nolan M."/>
            <person name="Ohm R."/>
            <person name="Pangilinan J."/>
            <person name="Park H.-J."/>
            <person name="Ramirez L."/>
            <person name="Alfaro M."/>
            <person name="Sun H."/>
            <person name="Tritt A."/>
            <person name="Yoshinaga Y."/>
            <person name="Zwiers L.-H."/>
            <person name="Turgeon B."/>
            <person name="Goodwin S."/>
            <person name="Spatafora J."/>
            <person name="Crous P."/>
            <person name="Grigoriev I."/>
        </authorList>
    </citation>
    <scope>NUCLEOTIDE SEQUENCE</scope>
    <source>
        <strain evidence="6">CBS 121167</strain>
    </source>
</reference>
<keyword evidence="1" id="KW-0540">Nuclease</keyword>
<dbReference type="Gene3D" id="3.30.420.10">
    <property type="entry name" value="Ribonuclease H-like superfamily/Ribonuclease H"/>
    <property type="match status" value="1"/>
</dbReference>
<dbReference type="RefSeq" id="XP_033390835.1">
    <property type="nucleotide sequence ID" value="XM_033545276.1"/>
</dbReference>
<dbReference type="GO" id="GO:0003676">
    <property type="term" value="F:nucleic acid binding"/>
    <property type="evidence" value="ECO:0007669"/>
    <property type="project" value="InterPro"/>
</dbReference>
<evidence type="ECO:0000256" key="1">
    <source>
        <dbReference type="ARBA" id="ARBA00022722"/>
    </source>
</evidence>
<feature type="region of interest" description="Disordered" evidence="4">
    <location>
        <begin position="388"/>
        <end position="422"/>
    </location>
</feature>
<dbReference type="SMART" id="SM00479">
    <property type="entry name" value="EXOIII"/>
    <property type="match status" value="1"/>
</dbReference>
<dbReference type="Pfam" id="PF00929">
    <property type="entry name" value="RNase_T"/>
    <property type="match status" value="1"/>
</dbReference>
<sequence>MAAYCTMCARPFPHEKALEQHLIYSASHKTYQNGKASKLTRRAGGSGYSTESASNAPQAISSLPREVELSRPLDQRTLNGTWPGQHDNRWSIVPISEQETRYEELHKHCHSLKDLRRSGFTVQAHSPTSTSGSRKCTKCHEQATRLQTITGCCFHPGRKKEMKNQQQRYDCCDLSGAGCKSSPNHDYGQPTQRLLARRGDFELTPSLYGAPKRRAVALDCEMGEARDATSEVILLCAVDYLTGESLIHRYVSPTKDLIDWRTCIHGVTEYKVTAATERNEALHGWKGARQELWRHIDENTILIGQALQHDLKALRMVHHRIVDSAILSKNAVGRKGRQWGLAALCSQLLGVEIRKNIGEVHDCLEDTLAAREVVLWCTREAQKLRDWGNEKRKEQNERKASRKAKRTRKVKGTRETGSSAGHIIVSSDDDEMLCWSDIAEDLGYPPGYDPWSD</sequence>
<keyword evidence="3" id="KW-0269">Exonuclease</keyword>
<protein>
    <recommendedName>
        <fullName evidence="5">Exonuclease domain-containing protein</fullName>
    </recommendedName>
</protein>
<keyword evidence="7" id="KW-1185">Reference proteome</keyword>
<dbReference type="InterPro" id="IPR012337">
    <property type="entry name" value="RNaseH-like_sf"/>
</dbReference>
<keyword evidence="2" id="KW-0378">Hydrolase</keyword>
<evidence type="ECO:0000313" key="6">
    <source>
        <dbReference type="EMBL" id="KAF2135116.1"/>
    </source>
</evidence>
<feature type="compositionally biased region" description="Basic residues" evidence="4">
    <location>
        <begin position="400"/>
        <end position="411"/>
    </location>
</feature>
<dbReference type="Proteomes" id="UP000799438">
    <property type="component" value="Unassembled WGS sequence"/>
</dbReference>
<feature type="compositionally biased region" description="Basic and acidic residues" evidence="4">
    <location>
        <begin position="388"/>
        <end position="399"/>
    </location>
</feature>
<dbReference type="GO" id="GO:0000027">
    <property type="term" value="P:ribosomal large subunit assembly"/>
    <property type="evidence" value="ECO:0007669"/>
    <property type="project" value="TreeGrafter"/>
</dbReference>
<accession>A0A6A6AU48</accession>
<evidence type="ECO:0000259" key="5">
    <source>
        <dbReference type="SMART" id="SM00479"/>
    </source>
</evidence>
<evidence type="ECO:0000256" key="4">
    <source>
        <dbReference type="SAM" id="MobiDB-lite"/>
    </source>
</evidence>
<feature type="compositionally biased region" description="Polar residues" evidence="4">
    <location>
        <begin position="48"/>
        <end position="59"/>
    </location>
</feature>
<evidence type="ECO:0000256" key="3">
    <source>
        <dbReference type="ARBA" id="ARBA00022839"/>
    </source>
</evidence>
<dbReference type="PANTHER" id="PTHR12801">
    <property type="entry name" value="RNA EXONUCLEASE REXO1 / RECO3 FAMILY MEMBER-RELATED"/>
    <property type="match status" value="1"/>
</dbReference>
<dbReference type="SUPFAM" id="SSF53098">
    <property type="entry name" value="Ribonuclease H-like"/>
    <property type="match status" value="1"/>
</dbReference>
<dbReference type="GO" id="GO:0005634">
    <property type="term" value="C:nucleus"/>
    <property type="evidence" value="ECO:0007669"/>
    <property type="project" value="TreeGrafter"/>
</dbReference>